<organism evidence="2 3">
    <name type="scientific">Paenimyroides ummariense</name>
    <dbReference type="NCBI Taxonomy" id="913024"/>
    <lineage>
        <taxon>Bacteria</taxon>
        <taxon>Pseudomonadati</taxon>
        <taxon>Bacteroidota</taxon>
        <taxon>Flavobacteriia</taxon>
        <taxon>Flavobacteriales</taxon>
        <taxon>Flavobacteriaceae</taxon>
        <taxon>Paenimyroides</taxon>
    </lineage>
</organism>
<keyword evidence="1" id="KW-1133">Transmembrane helix</keyword>
<evidence type="ECO:0000313" key="3">
    <source>
        <dbReference type="Proteomes" id="UP000199036"/>
    </source>
</evidence>
<feature type="transmembrane region" description="Helical" evidence="1">
    <location>
        <begin position="89"/>
        <end position="109"/>
    </location>
</feature>
<evidence type="ECO:0008006" key="4">
    <source>
        <dbReference type="Google" id="ProtNLM"/>
    </source>
</evidence>
<feature type="transmembrane region" description="Helical" evidence="1">
    <location>
        <begin position="30"/>
        <end position="48"/>
    </location>
</feature>
<reference evidence="3" key="1">
    <citation type="submission" date="2016-10" db="EMBL/GenBank/DDBJ databases">
        <authorList>
            <person name="Varghese N."/>
            <person name="Submissions S."/>
        </authorList>
    </citation>
    <scope>NUCLEOTIDE SEQUENCE [LARGE SCALE GENOMIC DNA]</scope>
    <source>
        <strain evidence="3">DS-12</strain>
    </source>
</reference>
<dbReference type="EMBL" id="FOVI01000015">
    <property type="protein sequence ID" value="SFN97571.1"/>
    <property type="molecule type" value="Genomic_DNA"/>
</dbReference>
<dbReference type="OrthoDB" id="1450571at2"/>
<gene>
    <name evidence="2" type="ORF">SAMN05421741_11561</name>
</gene>
<keyword evidence="3" id="KW-1185">Reference proteome</keyword>
<dbReference type="Proteomes" id="UP000199036">
    <property type="component" value="Unassembled WGS sequence"/>
</dbReference>
<keyword evidence="1" id="KW-0472">Membrane</keyword>
<evidence type="ECO:0000313" key="2">
    <source>
        <dbReference type="EMBL" id="SFN97571.1"/>
    </source>
</evidence>
<accession>A0A1I5DFI5</accession>
<proteinExistence type="predicted"/>
<dbReference type="RefSeq" id="WP_091524117.1">
    <property type="nucleotide sequence ID" value="NZ_FOVI01000015.1"/>
</dbReference>
<feature type="transmembrane region" description="Helical" evidence="1">
    <location>
        <begin position="7"/>
        <end position="24"/>
    </location>
</feature>
<feature type="transmembrane region" description="Helical" evidence="1">
    <location>
        <begin position="55"/>
        <end position="74"/>
    </location>
</feature>
<protein>
    <recommendedName>
        <fullName evidence="4">Transmembrane family 220, helix</fullName>
    </recommendedName>
</protein>
<name>A0A1I5DFI5_9FLAO</name>
<keyword evidence="1" id="KW-0812">Transmembrane</keyword>
<evidence type="ECO:0000256" key="1">
    <source>
        <dbReference type="SAM" id="Phobius"/>
    </source>
</evidence>
<dbReference type="AlphaFoldDB" id="A0A1I5DFI5"/>
<sequence>MKNSISFLLNSAEYFLVLAVLVYWHGTSNLLNPFAIGLLAVLIFQIICRNKVIGILIPCVLMLLSMYMILALFSEVNEFESFKSDAQRLLFIGLAYFLGTILISFLMIWKYLPKSSNKQLAYK</sequence>